<name>A0AAD3TWP5_9TREE</name>
<evidence type="ECO:0000256" key="1">
    <source>
        <dbReference type="SAM" id="MobiDB-lite"/>
    </source>
</evidence>
<reference evidence="2" key="2">
    <citation type="submission" date="2023-06" db="EMBL/GenBank/DDBJ databases">
        <authorList>
            <person name="Kobayashi Y."/>
            <person name="Kayamori A."/>
            <person name="Aoki K."/>
            <person name="Shiwa Y."/>
            <person name="Fujita N."/>
            <person name="Sugita T."/>
            <person name="Iwasaki W."/>
            <person name="Tanaka N."/>
            <person name="Takashima M."/>
        </authorList>
    </citation>
    <scope>NUCLEOTIDE SEQUENCE</scope>
    <source>
        <strain evidence="2">HIS016</strain>
    </source>
</reference>
<sequence>MWKKADKNLAGASGVKEDVWLGGTAQSTSPSSPFTIESQTDSQAGGDYYPPASESNPSDSPSTDQYQRGFPNLNISLPPTGLQLGPGVSPASLVGSDAVFTTDSLPMHVDPAEDYFRFADATLLQSAQGDVADVIHASVSLPQTTRPTPSPLGGGPSGPLNGGMVPAQSTQYRHPASQPSSPVRGVFASGQQQFNLSPAAGRQRSTTVSGISPFEPFGTMPGFGAPPLQLPAQMAAVGPLSAPVTAVPQHLAFTAIHSPVPTSFGSAPSAVQSVAPSPVTELPPSAFLCGEANNTAAAQTGTAGDVTMEDATNPSSRRSSGGSAQSITGLTGQGGAVASAVTSMSGSAPSTGVAPQLSTNDIAERLTMEKLTMLDKIVSEAQSAKAALLSGQADQLPAALNKISSQLDKAGELGIARTPRETTPNSGSNKSISPVHYSPSAQSSLTATPQQPLGAPPAMSGQSLLPSLPVGQLGITSAATTTGVSGNSSATVPSAASALSSPVTSNHMRPATTSVTDFVVGVVPQAPPPVHSYPNGHQMPGQVHHPSAATPTTPVNATFNQPAMGVHMPNVPSPLATLSASRPASPRMHPQQWMPDNNVAAASSAMAAATGHNMAEAQQQMLQAQAVQQMQAAMMHSQLVQHQQMQQQQQQLQQQAPQPDAPKLRRSSVIEQRVDGRPIVRARSTSSAKQGQQLSMSSSTSVPPSAWQSRAGSPADDDDDDDEEDDDEDAAQRRPKRRRSSVGPDVSEVGPTSGVHISDDVRSQLDTIFLEFLSKVCSNLDAVDNKGEKLHQVLMPKKMQRLDESTDYRPFKFRIQAFTNAFHEELIGRGITEETMSIKKVKVYLWHQDLISRFNADGKKAKSKGNHIWHIDAKKLPGGGWIFRPFKRKIIGTPPTFAVINQRYEWEPKIWDPMAPSSSIKPTFSSPPGTLPHWLRWEDGKLTGVPDTPHPGVNVHVKADFIDGAHRAATATMDFTIQVVTMAMPMAPDDPVFANPVMQPWVPAEHALAIAPPMPMMQGPIPYGSVPMYHQPQPGFGP</sequence>
<feature type="region of interest" description="Disordered" evidence="1">
    <location>
        <begin position="1"/>
        <end position="83"/>
    </location>
</feature>
<evidence type="ECO:0000313" key="2">
    <source>
        <dbReference type="EMBL" id="GMK58256.1"/>
    </source>
</evidence>
<gene>
    <name evidence="2" type="ORF">CspeluHIS016_0502880</name>
</gene>
<dbReference type="EMBL" id="BTCM01000005">
    <property type="protein sequence ID" value="GMK58256.1"/>
    <property type="molecule type" value="Genomic_DNA"/>
</dbReference>
<keyword evidence="3" id="KW-1185">Reference proteome</keyword>
<feature type="compositionally biased region" description="Acidic residues" evidence="1">
    <location>
        <begin position="715"/>
        <end position="729"/>
    </location>
</feature>
<feature type="compositionally biased region" description="Gly residues" evidence="1">
    <location>
        <begin position="152"/>
        <end position="161"/>
    </location>
</feature>
<feature type="compositionally biased region" description="Low complexity" evidence="1">
    <location>
        <begin position="641"/>
        <end position="658"/>
    </location>
</feature>
<reference evidence="2" key="1">
    <citation type="journal article" date="2023" name="BMC Genomics">
        <title>Chromosome-level genome assemblies of Cutaneotrichosporon spp. (Trichosporonales, Basidiomycota) reveal imbalanced evolution between nucleotide sequences and chromosome synteny.</title>
        <authorList>
            <person name="Kobayashi Y."/>
            <person name="Kayamori A."/>
            <person name="Aoki K."/>
            <person name="Shiwa Y."/>
            <person name="Matsutani M."/>
            <person name="Fujita N."/>
            <person name="Sugita T."/>
            <person name="Iwasaki W."/>
            <person name="Tanaka N."/>
            <person name="Takashima M."/>
        </authorList>
    </citation>
    <scope>NUCLEOTIDE SEQUENCE</scope>
    <source>
        <strain evidence="2">HIS016</strain>
    </source>
</reference>
<organism evidence="2 3">
    <name type="scientific">Cutaneotrichosporon spelunceum</name>
    <dbReference type="NCBI Taxonomy" id="1672016"/>
    <lineage>
        <taxon>Eukaryota</taxon>
        <taxon>Fungi</taxon>
        <taxon>Dikarya</taxon>
        <taxon>Basidiomycota</taxon>
        <taxon>Agaricomycotina</taxon>
        <taxon>Tremellomycetes</taxon>
        <taxon>Trichosporonales</taxon>
        <taxon>Trichosporonaceae</taxon>
        <taxon>Cutaneotrichosporon</taxon>
    </lineage>
</organism>
<comment type="caution">
    <text evidence="2">The sequence shown here is derived from an EMBL/GenBank/DDBJ whole genome shotgun (WGS) entry which is preliminary data.</text>
</comment>
<proteinExistence type="predicted"/>
<dbReference type="AlphaFoldDB" id="A0AAD3TWP5"/>
<feature type="compositionally biased region" description="Polar residues" evidence="1">
    <location>
        <begin position="24"/>
        <end position="43"/>
    </location>
</feature>
<evidence type="ECO:0000313" key="3">
    <source>
        <dbReference type="Proteomes" id="UP001222932"/>
    </source>
</evidence>
<feature type="compositionally biased region" description="Polar residues" evidence="1">
    <location>
        <begin position="439"/>
        <end position="451"/>
    </location>
</feature>
<feature type="compositionally biased region" description="Low complexity" evidence="1">
    <location>
        <begin position="690"/>
        <end position="709"/>
    </location>
</feature>
<feature type="region of interest" description="Disordered" evidence="1">
    <location>
        <begin position="298"/>
        <end position="331"/>
    </location>
</feature>
<feature type="region of interest" description="Disordered" evidence="1">
    <location>
        <begin position="416"/>
        <end position="465"/>
    </location>
</feature>
<accession>A0AAD3TWP5</accession>
<dbReference type="Proteomes" id="UP001222932">
    <property type="component" value="Unassembled WGS sequence"/>
</dbReference>
<protein>
    <submittedName>
        <fullName evidence="2">Uncharacterized protein</fullName>
    </submittedName>
</protein>
<feature type="compositionally biased region" description="Polar residues" evidence="1">
    <location>
        <begin position="421"/>
        <end position="432"/>
    </location>
</feature>
<feature type="region of interest" description="Disordered" evidence="1">
    <location>
        <begin position="142"/>
        <end position="183"/>
    </location>
</feature>
<feature type="compositionally biased region" description="Polar residues" evidence="1">
    <location>
        <begin position="53"/>
        <end position="66"/>
    </location>
</feature>
<feature type="region of interest" description="Disordered" evidence="1">
    <location>
        <begin position="641"/>
        <end position="757"/>
    </location>
</feature>
<feature type="compositionally biased region" description="Polar residues" evidence="1">
    <location>
        <begin position="167"/>
        <end position="181"/>
    </location>
</feature>